<keyword evidence="1" id="KW-0472">Membrane</keyword>
<proteinExistence type="predicted"/>
<keyword evidence="1" id="KW-0812">Transmembrane</keyword>
<evidence type="ECO:0000256" key="1">
    <source>
        <dbReference type="SAM" id="Phobius"/>
    </source>
</evidence>
<reference evidence="2" key="2">
    <citation type="submission" date="2021-04" db="EMBL/GenBank/DDBJ databases">
        <authorList>
            <person name="Gilroy R."/>
        </authorList>
    </citation>
    <scope>NUCLEOTIDE SEQUENCE</scope>
    <source>
        <strain evidence="2">ChiHjej11B10-19426</strain>
    </source>
</reference>
<sequence>MKKEWLFPHACQKIGMVLSVLFGLGCLLWLFWWSDTLECWQGWDELFVIGLLVGLLLAAFSRERDEDEYMTRLRYESLVWAVLADSLFVVIATLTVYGPDYVYVLLVQLFLLLILYIVRFRIVLRRVRKEGGCEK</sequence>
<feature type="transmembrane region" description="Helical" evidence="1">
    <location>
        <begin position="45"/>
        <end position="61"/>
    </location>
</feature>
<keyword evidence="1" id="KW-1133">Transmembrane helix</keyword>
<dbReference type="PROSITE" id="PS51257">
    <property type="entry name" value="PROKAR_LIPOPROTEIN"/>
    <property type="match status" value="1"/>
</dbReference>
<gene>
    <name evidence="2" type="ORF">H9816_06840</name>
</gene>
<dbReference type="AlphaFoldDB" id="A0A9D2DET7"/>
<feature type="transmembrane region" description="Helical" evidence="1">
    <location>
        <begin position="12"/>
        <end position="33"/>
    </location>
</feature>
<evidence type="ECO:0000313" key="2">
    <source>
        <dbReference type="EMBL" id="HIZ15608.1"/>
    </source>
</evidence>
<organism evidence="2 3">
    <name type="scientific">Candidatus Tidjanibacter faecipullorum</name>
    <dbReference type="NCBI Taxonomy" id="2838766"/>
    <lineage>
        <taxon>Bacteria</taxon>
        <taxon>Pseudomonadati</taxon>
        <taxon>Bacteroidota</taxon>
        <taxon>Bacteroidia</taxon>
        <taxon>Bacteroidales</taxon>
        <taxon>Rikenellaceae</taxon>
        <taxon>Tidjanibacter</taxon>
    </lineage>
</organism>
<feature type="transmembrane region" description="Helical" evidence="1">
    <location>
        <begin position="101"/>
        <end position="118"/>
    </location>
</feature>
<feature type="transmembrane region" description="Helical" evidence="1">
    <location>
        <begin position="73"/>
        <end position="95"/>
    </location>
</feature>
<dbReference type="Proteomes" id="UP000824014">
    <property type="component" value="Unassembled WGS sequence"/>
</dbReference>
<dbReference type="EMBL" id="DXCC01000023">
    <property type="protein sequence ID" value="HIZ15608.1"/>
    <property type="molecule type" value="Genomic_DNA"/>
</dbReference>
<accession>A0A9D2DET7</accession>
<name>A0A9D2DET7_9BACT</name>
<protein>
    <submittedName>
        <fullName evidence="2">Uncharacterized protein</fullName>
    </submittedName>
</protein>
<comment type="caution">
    <text evidence="2">The sequence shown here is derived from an EMBL/GenBank/DDBJ whole genome shotgun (WGS) entry which is preliminary data.</text>
</comment>
<reference evidence="2" key="1">
    <citation type="journal article" date="2021" name="PeerJ">
        <title>Extensive microbial diversity within the chicken gut microbiome revealed by metagenomics and culture.</title>
        <authorList>
            <person name="Gilroy R."/>
            <person name="Ravi A."/>
            <person name="Getino M."/>
            <person name="Pursley I."/>
            <person name="Horton D.L."/>
            <person name="Alikhan N.F."/>
            <person name="Baker D."/>
            <person name="Gharbi K."/>
            <person name="Hall N."/>
            <person name="Watson M."/>
            <person name="Adriaenssens E.M."/>
            <person name="Foster-Nyarko E."/>
            <person name="Jarju S."/>
            <person name="Secka A."/>
            <person name="Antonio M."/>
            <person name="Oren A."/>
            <person name="Chaudhuri R.R."/>
            <person name="La Ragione R."/>
            <person name="Hildebrand F."/>
            <person name="Pallen M.J."/>
        </authorList>
    </citation>
    <scope>NUCLEOTIDE SEQUENCE</scope>
    <source>
        <strain evidence="2">ChiHjej11B10-19426</strain>
    </source>
</reference>
<evidence type="ECO:0000313" key="3">
    <source>
        <dbReference type="Proteomes" id="UP000824014"/>
    </source>
</evidence>